<geneLocation type="plasmid" evidence="1 2">
    <name>lpT39</name>
</geneLocation>
<name>A0ABF7R0C4_BORT9</name>
<gene>
    <name evidence="1" type="ORF">BT0_T14</name>
</gene>
<dbReference type="SUPFAM" id="SSF52980">
    <property type="entry name" value="Restriction endonuclease-like"/>
    <property type="match status" value="1"/>
</dbReference>
<protein>
    <submittedName>
        <fullName evidence="1">BppA-like protein</fullName>
    </submittedName>
</protein>
<accession>A0ABF7R0C4</accession>
<proteinExistence type="predicted"/>
<evidence type="ECO:0000313" key="2">
    <source>
        <dbReference type="Proteomes" id="UP000001205"/>
    </source>
</evidence>
<keyword evidence="2" id="KW-1185">Reference proteome</keyword>
<sequence length="313" mass="36870">MNHLHIRVKKIFKDKQKQVSKISRIGRKLPKIGKDECFKFNRKVDFSMQRKVLKRIGVGSMFIGADSLEKLMRERILKAIGREIPFEDNLSMRKGNELENLGFREFVRIHASNIKMLHKNKYANGVDKYNYFKKFKDRDTLVGLIIDRWFLGSGGESELLEIKIIDNFYLKNAAVEYNKTGNFLENKYFFKYYVQVQMHLLCTGLNKGNLFFIIGGELVNCVIERDNNFISDVMVNVSRLEQEVSRIAKSLKSKSDIDIENIELDELSVIIGNFLKNSFVYQDLFDIDFKFDFYSYSYHFYNEFNLFSLSLFI</sequence>
<dbReference type="EMBL" id="CP019368">
    <property type="protein sequence ID" value="ASJ27750.1"/>
    <property type="molecule type" value="Genomic_DNA"/>
</dbReference>
<dbReference type="KEGG" id="btu:BT0_T14"/>
<dbReference type="InterPro" id="IPR011604">
    <property type="entry name" value="PDDEXK-like_dom_sf"/>
</dbReference>
<reference evidence="1 2" key="1">
    <citation type="submission" date="2016-07" db="EMBL/GenBank/DDBJ databases">
        <title>Reassembled and rearranged: the organization and evolution of antigen-encoding plasmids in two relapsing fever Borrelia species.</title>
        <authorList>
            <person name="Barbour A.G."/>
            <person name="Dai Q."/>
            <person name="Miller S.C."/>
            <person name="Porcella S.F."/>
            <person name="Schwan T.G."/>
            <person name="Lopez J.E."/>
        </authorList>
    </citation>
    <scope>NUCLEOTIDE SEQUENCE [LARGE SCALE GENOMIC DNA]</scope>
    <source>
        <strain evidence="1 2">91E135</strain>
        <plasmid evidence="1 2">lpT39</plasmid>
    </source>
</reference>
<keyword evidence="1" id="KW-0614">Plasmid</keyword>
<dbReference type="InterPro" id="IPR011335">
    <property type="entry name" value="Restrct_endonuc-II-like"/>
</dbReference>
<dbReference type="Proteomes" id="UP000001205">
    <property type="component" value="Plasmid lpT39"/>
</dbReference>
<evidence type="ECO:0000313" key="1">
    <source>
        <dbReference type="EMBL" id="ASJ27750.1"/>
    </source>
</evidence>
<organism evidence="1 2">
    <name type="scientific">Borrelia turicatae (strain 91E135)</name>
    <dbReference type="NCBI Taxonomy" id="314724"/>
    <lineage>
        <taxon>Bacteria</taxon>
        <taxon>Pseudomonadati</taxon>
        <taxon>Spirochaetota</taxon>
        <taxon>Spirochaetia</taxon>
        <taxon>Spirochaetales</taxon>
        <taxon>Borreliaceae</taxon>
        <taxon>Borrelia</taxon>
    </lineage>
</organism>
<dbReference type="Gene3D" id="3.90.320.10">
    <property type="match status" value="1"/>
</dbReference>
<dbReference type="AlphaFoldDB" id="A0ABF7R0C4"/>